<dbReference type="GO" id="GO:0005524">
    <property type="term" value="F:ATP binding"/>
    <property type="evidence" value="ECO:0007669"/>
    <property type="project" value="UniProtKB-KW"/>
</dbReference>
<feature type="compositionally biased region" description="Basic and acidic residues" evidence="9">
    <location>
        <begin position="94"/>
        <end position="113"/>
    </location>
</feature>
<keyword evidence="14" id="KW-1185">Reference proteome</keyword>
<feature type="domain" description="ABC transmembrane type-1" evidence="12">
    <location>
        <begin position="916"/>
        <end position="1154"/>
    </location>
</feature>
<dbReference type="Proteomes" id="UP000594260">
    <property type="component" value="Unplaced"/>
</dbReference>
<feature type="transmembrane region" description="Helical" evidence="10">
    <location>
        <begin position="851"/>
        <end position="870"/>
    </location>
</feature>
<keyword evidence="3 10" id="KW-0812">Transmembrane</keyword>
<dbReference type="InterPro" id="IPR044726">
    <property type="entry name" value="ABCC_6TM_D2"/>
</dbReference>
<dbReference type="FunFam" id="3.40.50.300:FF:000997">
    <property type="entry name" value="Multidrug resistance-associated protein 1"/>
    <property type="match status" value="1"/>
</dbReference>
<dbReference type="InterPro" id="IPR011527">
    <property type="entry name" value="ABC1_TM_dom"/>
</dbReference>
<dbReference type="Gene3D" id="1.20.1560.10">
    <property type="entry name" value="ABC transporter type 1, transmembrane domain"/>
    <property type="match status" value="2"/>
</dbReference>
<dbReference type="InterPro" id="IPR003593">
    <property type="entry name" value="AAA+_ATPase"/>
</dbReference>
<keyword evidence="8 10" id="KW-0472">Membrane</keyword>
<dbReference type="FunFam" id="3.40.50.300:FF:000838">
    <property type="entry name" value="ABC multidrug transporter (Eurofung)"/>
    <property type="match status" value="1"/>
</dbReference>
<evidence type="ECO:0000256" key="3">
    <source>
        <dbReference type="ARBA" id="ARBA00022692"/>
    </source>
</evidence>
<accession>A0A7M7J8L2</accession>
<dbReference type="SUPFAM" id="SSF90123">
    <property type="entry name" value="ABC transporter transmembrane region"/>
    <property type="match status" value="2"/>
</dbReference>
<feature type="transmembrane region" description="Helical" evidence="10">
    <location>
        <begin position="399"/>
        <end position="419"/>
    </location>
</feature>
<evidence type="ECO:0000313" key="14">
    <source>
        <dbReference type="Proteomes" id="UP000594260"/>
    </source>
</evidence>
<dbReference type="SMART" id="SM00382">
    <property type="entry name" value="AAA"/>
    <property type="match status" value="2"/>
</dbReference>
<feature type="transmembrane region" description="Helical" evidence="10">
    <location>
        <begin position="240"/>
        <end position="265"/>
    </location>
</feature>
<dbReference type="Pfam" id="PF00005">
    <property type="entry name" value="ABC_tran"/>
    <property type="match status" value="2"/>
</dbReference>
<feature type="region of interest" description="Disordered" evidence="9">
    <location>
        <begin position="1"/>
        <end position="152"/>
    </location>
</feature>
<organism evidence="13 14">
    <name type="scientific">Varroa destructor</name>
    <name type="common">Honeybee mite</name>
    <dbReference type="NCBI Taxonomy" id="109461"/>
    <lineage>
        <taxon>Eukaryota</taxon>
        <taxon>Metazoa</taxon>
        <taxon>Ecdysozoa</taxon>
        <taxon>Arthropoda</taxon>
        <taxon>Chelicerata</taxon>
        <taxon>Arachnida</taxon>
        <taxon>Acari</taxon>
        <taxon>Parasitiformes</taxon>
        <taxon>Mesostigmata</taxon>
        <taxon>Gamasina</taxon>
        <taxon>Dermanyssoidea</taxon>
        <taxon>Varroidae</taxon>
        <taxon>Varroa</taxon>
    </lineage>
</organism>
<feature type="domain" description="ABC transporter" evidence="11">
    <location>
        <begin position="1191"/>
        <end position="1420"/>
    </location>
</feature>
<dbReference type="InterPro" id="IPR017871">
    <property type="entry name" value="ABC_transporter-like_CS"/>
</dbReference>
<proteinExistence type="predicted"/>
<feature type="compositionally biased region" description="Basic residues" evidence="9">
    <location>
        <begin position="118"/>
        <end position="129"/>
    </location>
</feature>
<dbReference type="CDD" id="cd18580">
    <property type="entry name" value="ABC_6TM_ABCC_D2"/>
    <property type="match status" value="1"/>
</dbReference>
<evidence type="ECO:0000259" key="11">
    <source>
        <dbReference type="PROSITE" id="PS50893"/>
    </source>
</evidence>
<evidence type="ECO:0000256" key="10">
    <source>
        <dbReference type="SAM" id="Phobius"/>
    </source>
</evidence>
<dbReference type="GO" id="GO:0016887">
    <property type="term" value="F:ATP hydrolysis activity"/>
    <property type="evidence" value="ECO:0007669"/>
    <property type="project" value="InterPro"/>
</dbReference>
<feature type="transmembrane region" description="Helical" evidence="10">
    <location>
        <begin position="285"/>
        <end position="308"/>
    </location>
</feature>
<feature type="transmembrane region" description="Helical" evidence="10">
    <location>
        <begin position="988"/>
        <end position="1006"/>
    </location>
</feature>
<dbReference type="CDD" id="cd18579">
    <property type="entry name" value="ABC_6TM_ABCC_D1"/>
    <property type="match status" value="1"/>
</dbReference>
<evidence type="ECO:0000256" key="2">
    <source>
        <dbReference type="ARBA" id="ARBA00022448"/>
    </source>
</evidence>
<feature type="transmembrane region" description="Helical" evidence="10">
    <location>
        <begin position="916"/>
        <end position="938"/>
    </location>
</feature>
<evidence type="ECO:0000313" key="13">
    <source>
        <dbReference type="EnsemblMetazoa" id="XP_022648347"/>
    </source>
</evidence>
<dbReference type="CDD" id="cd03250">
    <property type="entry name" value="ABCC_MRP_domain1"/>
    <property type="match status" value="1"/>
</dbReference>
<evidence type="ECO:0000259" key="12">
    <source>
        <dbReference type="PROSITE" id="PS50929"/>
    </source>
</evidence>
<feature type="transmembrane region" description="Helical" evidence="10">
    <location>
        <begin position="481"/>
        <end position="505"/>
    </location>
</feature>
<keyword evidence="7 10" id="KW-1133">Transmembrane helix</keyword>
<name>A0A7M7J8L2_VARDE</name>
<feature type="transmembrane region" description="Helical" evidence="10">
    <location>
        <begin position="517"/>
        <end position="541"/>
    </location>
</feature>
<dbReference type="InterPro" id="IPR050173">
    <property type="entry name" value="ABC_transporter_C-like"/>
</dbReference>
<dbReference type="InterPro" id="IPR044746">
    <property type="entry name" value="ABCC_6TM_D1"/>
</dbReference>
<feature type="domain" description="ABC transmembrane type-1" evidence="12">
    <location>
        <begin position="251"/>
        <end position="542"/>
    </location>
</feature>
<dbReference type="Gene3D" id="3.40.50.300">
    <property type="entry name" value="P-loop containing nucleotide triphosphate hydrolases"/>
    <property type="match status" value="2"/>
</dbReference>
<dbReference type="KEGG" id="vde:111244969"/>
<comment type="subcellular location">
    <subcellularLocation>
        <location evidence="1">Vacuole membrane</location>
        <topology evidence="1">Multi-pass membrane protein</topology>
    </subcellularLocation>
</comment>
<dbReference type="PROSITE" id="PS50893">
    <property type="entry name" value="ABC_TRANSPORTER_2"/>
    <property type="match status" value="2"/>
</dbReference>
<feature type="compositionally biased region" description="Basic and acidic residues" evidence="9">
    <location>
        <begin position="135"/>
        <end position="146"/>
    </location>
</feature>
<keyword evidence="2" id="KW-0813">Transport</keyword>
<dbReference type="GO" id="GO:0005774">
    <property type="term" value="C:vacuolar membrane"/>
    <property type="evidence" value="ECO:0007669"/>
    <property type="project" value="UniProtKB-SubCell"/>
</dbReference>
<dbReference type="GeneID" id="111244969"/>
<evidence type="ECO:0000256" key="4">
    <source>
        <dbReference type="ARBA" id="ARBA00022737"/>
    </source>
</evidence>
<dbReference type="SUPFAM" id="SSF52540">
    <property type="entry name" value="P-loop containing nucleoside triphosphate hydrolases"/>
    <property type="match status" value="2"/>
</dbReference>
<protein>
    <submittedName>
        <fullName evidence="13">Uncharacterized protein</fullName>
    </submittedName>
</protein>
<dbReference type="CDD" id="cd03244">
    <property type="entry name" value="ABCC_MRP_domain2"/>
    <property type="match status" value="1"/>
</dbReference>
<sequence>MDNKTSRSSSATLTVDQNRSYLPGDSASSNTSDGQTKFSLPDTPRSYLFGSISSDKNELSSEKPSGTLRGAEAASESESTPSIRAKQSKVRAPKGKDNSSESEDKRGASKADQTKSTLGKKKGKMKKSKAQTQSERMKSSYRERQLKSPPAKLELDHEFPEEARTLLTNEQANIIQYTAFANFDKFMWACYKGDIRLGDLLPMDSSYSAEVCYKQLQVAAESLKKKGTGTISSAPLWKELLWAFHTFIFQILLIQVGLVITYTGPIYFVRNLIRSLMGPSPIPAAYYWSFGVFAISLLYSIFVNHLFYRMFSGGLQQRAALLTSLYHKVCCFFQANSLHMCLTIHRDARKRFSPGDILNFASVDILQLFQYTQLCGQMIGIPTRMLIGFFISYDMLGPGVIGIFTAVIVLFPLSIYIVIKLDSINRACMLEKDKRLNIVSEVMEGIKIIKLFGWEIAFSKKISDFRDSESGILKSFIMLELVANVVWNSSPFLIVIATFGILLFWDGDYPLTPDVTFAMLMLIGTLRAYLTQLPIVISRLVQARTAVKRMETFLHCEDMVETVDRELEDDSLVIDIRKATFSWGQVIALKDINLQVKHGELIAVLGQVGAGKTSLIQALLDEMNIRSGKIAVRKVKKAYVPQEAWLQEGSIRQNILFKYRLDKRRYSKVITKCCLETDLKLFAQGDASEVGERGMLLSGGQKQRVSIARAVYSQSDLNLFDDPLSALDSAVAEKIFRGVISNSGMLKGTTRILATHNTGFLPFCDRIVVLDAGRIAHMGTFEELKNKLDLRRVCRTGEATDLTDLQSTRVLSFLQLAAADAKAEINSDKRLRAEEAASATGISGWSTYLKLVKYIGIITVVIFLIGYAAYRGFDIGSNVWVRKWVTNIYEMSRNSTLSDPEKEEAYHAIMTEGLEIYIALGGASTFSVFIGFLFLSLGCHKAAFNMHKDMLSAVMRAPLNFFDTTPVGRIINRFSNDVTVMDLEIHRALDDFIAFLFAIIGCALLVTYQLPVMVFFVIPGAMAFMYVRKIFLEAARKSRRLALISLSPVLNAFSEALYGVSVIRAFEAEEMLLERNHLRINVSQNTFLHSLITIRWATVRIDLINALVVLAMCMLLVYNHEDLGPARVGLLVSYVMTVTRFMSRFVESCTILEGSIVSAERLIEYSKIAPEASWTKGLMVLPAVWPSAGLVEFKNYSSRYGDSKNLCLKNLNLKIPPGHKVGVVGRTGAGKSSLTLALFRIIEPASGQILIDGIDTSKLALHDLRKRLTIIPQDPILFEGTLRSNLDPDGVFSDESIERAARSAHLRHDLSLDTVITEGGSNLSLGERQLVCLGRALLRKSKLLVLDEATAAVDLHTDLLIQTTIREVFSNSTIITVAHRLLTILDYDMVVVMSAGEIIEKGRPLALIEDVNTQFYKMARDARLVPED</sequence>
<dbReference type="OrthoDB" id="6500128at2759"/>
<dbReference type="PANTHER" id="PTHR24223">
    <property type="entry name" value="ATP-BINDING CASSETTE SUB-FAMILY C"/>
    <property type="match status" value="1"/>
</dbReference>
<dbReference type="PANTHER" id="PTHR24223:SF443">
    <property type="entry name" value="MULTIDRUG-RESISTANCE LIKE PROTEIN 1, ISOFORM I"/>
    <property type="match status" value="1"/>
</dbReference>
<keyword evidence="4" id="KW-0677">Repeat</keyword>
<dbReference type="PROSITE" id="PS00211">
    <property type="entry name" value="ABC_TRANSPORTER_1"/>
    <property type="match status" value="2"/>
</dbReference>
<evidence type="ECO:0000256" key="1">
    <source>
        <dbReference type="ARBA" id="ARBA00004128"/>
    </source>
</evidence>
<dbReference type="FunFam" id="1.20.1560.10:FF:000013">
    <property type="entry name" value="ABC transporter C family member 2"/>
    <property type="match status" value="1"/>
</dbReference>
<dbReference type="InterPro" id="IPR003439">
    <property type="entry name" value="ABC_transporter-like_ATP-bd"/>
</dbReference>
<dbReference type="GO" id="GO:0140359">
    <property type="term" value="F:ABC-type transporter activity"/>
    <property type="evidence" value="ECO:0007669"/>
    <property type="project" value="InterPro"/>
</dbReference>
<dbReference type="EnsemblMetazoa" id="XM_022792612">
    <property type="protein sequence ID" value="XP_022648347"/>
    <property type="gene ID" value="LOC111244969"/>
</dbReference>
<evidence type="ECO:0000256" key="8">
    <source>
        <dbReference type="ARBA" id="ARBA00023136"/>
    </source>
</evidence>
<evidence type="ECO:0000256" key="6">
    <source>
        <dbReference type="ARBA" id="ARBA00022840"/>
    </source>
</evidence>
<keyword evidence="5" id="KW-0547">Nucleotide-binding</keyword>
<evidence type="ECO:0000256" key="9">
    <source>
        <dbReference type="SAM" id="MobiDB-lite"/>
    </source>
</evidence>
<evidence type="ECO:0000256" key="5">
    <source>
        <dbReference type="ARBA" id="ARBA00022741"/>
    </source>
</evidence>
<dbReference type="Pfam" id="PF00664">
    <property type="entry name" value="ABC_membrane"/>
    <property type="match status" value="2"/>
</dbReference>
<dbReference type="InterPro" id="IPR027417">
    <property type="entry name" value="P-loop_NTPase"/>
</dbReference>
<dbReference type="RefSeq" id="XP_022648347.1">
    <property type="nucleotide sequence ID" value="XM_022792612.1"/>
</dbReference>
<feature type="compositionally biased region" description="Polar residues" evidence="9">
    <location>
        <begin position="1"/>
        <end position="38"/>
    </location>
</feature>
<feature type="domain" description="ABC transporter" evidence="11">
    <location>
        <begin position="574"/>
        <end position="797"/>
    </location>
</feature>
<reference evidence="13" key="1">
    <citation type="submission" date="2021-01" db="UniProtKB">
        <authorList>
            <consortium name="EnsemblMetazoa"/>
        </authorList>
    </citation>
    <scope>IDENTIFICATION</scope>
</reference>
<keyword evidence="6" id="KW-0067">ATP-binding</keyword>
<dbReference type="InterPro" id="IPR036640">
    <property type="entry name" value="ABC1_TM_sf"/>
</dbReference>
<evidence type="ECO:0000256" key="7">
    <source>
        <dbReference type="ARBA" id="ARBA00022989"/>
    </source>
</evidence>
<dbReference type="InParanoid" id="A0A7M7J8L2"/>
<dbReference type="PROSITE" id="PS50929">
    <property type="entry name" value="ABC_TM1F"/>
    <property type="match status" value="2"/>
</dbReference>